<evidence type="ECO:0000259" key="7">
    <source>
        <dbReference type="PROSITE" id="PS51462"/>
    </source>
</evidence>
<dbReference type="Gene3D" id="3.90.79.10">
    <property type="entry name" value="Nucleoside Triphosphate Pyrophosphohydrolase"/>
    <property type="match status" value="1"/>
</dbReference>
<dbReference type="SUPFAM" id="SSF55811">
    <property type="entry name" value="Nudix"/>
    <property type="match status" value="1"/>
</dbReference>
<sequence length="226" mass="24245">MTRHAAPAPDPRPAVPLTPDLVREAVLRGRRGASSDFDLNPHVVRPDAPAAPLRQAGVLCALVDRDDGAGLRVVLTRRADHLRKHAGQVAFPGGGFEAGDASLLHAALREADEEIGLSPDAVDVVGEIDGHETVTGFSVTPFVGFIDAGFVARPDPGEVAEVFEPPLAFLMNPANHLRESRLYQGQRRFFYAMPWEGRYIWGATARMLVGLSERIASVAADDELGG</sequence>
<protein>
    <submittedName>
        <fullName evidence="8">8-oxo-dGTP pyrophosphatase MutT, NUDIX family</fullName>
    </submittedName>
</protein>
<dbReference type="Proteomes" id="UP000199377">
    <property type="component" value="Unassembled WGS sequence"/>
</dbReference>
<dbReference type="STRING" id="1114924.SAMN05216258_110136"/>
<dbReference type="RefSeq" id="WP_092863367.1">
    <property type="nucleotide sequence ID" value="NZ_FOQH01000010.1"/>
</dbReference>
<feature type="domain" description="Nudix hydrolase" evidence="7">
    <location>
        <begin position="53"/>
        <end position="188"/>
    </location>
</feature>
<evidence type="ECO:0000256" key="1">
    <source>
        <dbReference type="ARBA" id="ARBA00001936"/>
    </source>
</evidence>
<evidence type="ECO:0000313" key="8">
    <source>
        <dbReference type="EMBL" id="SFI86936.1"/>
    </source>
</evidence>
<dbReference type="GO" id="GO:0046872">
    <property type="term" value="F:metal ion binding"/>
    <property type="evidence" value="ECO:0007669"/>
    <property type="project" value="UniProtKB-KW"/>
</dbReference>
<keyword evidence="3" id="KW-0479">Metal-binding</keyword>
<evidence type="ECO:0000256" key="4">
    <source>
        <dbReference type="ARBA" id="ARBA00022801"/>
    </source>
</evidence>
<dbReference type="InterPro" id="IPR000086">
    <property type="entry name" value="NUDIX_hydrolase_dom"/>
</dbReference>
<evidence type="ECO:0000256" key="3">
    <source>
        <dbReference type="ARBA" id="ARBA00022723"/>
    </source>
</evidence>
<keyword evidence="9" id="KW-1185">Reference proteome</keyword>
<dbReference type="OrthoDB" id="9802805at2"/>
<comment type="cofactor">
    <cofactor evidence="1">
        <name>Mn(2+)</name>
        <dbReference type="ChEBI" id="CHEBI:29035"/>
    </cofactor>
</comment>
<evidence type="ECO:0000256" key="2">
    <source>
        <dbReference type="ARBA" id="ARBA00001946"/>
    </source>
</evidence>
<dbReference type="PANTHER" id="PTHR12992">
    <property type="entry name" value="NUDIX HYDROLASE"/>
    <property type="match status" value="1"/>
</dbReference>
<gene>
    <name evidence="8" type="ORF">SAMN05216258_110136</name>
</gene>
<dbReference type="InterPro" id="IPR045121">
    <property type="entry name" value="CoAse"/>
</dbReference>
<keyword evidence="6" id="KW-0464">Manganese</keyword>
<dbReference type="InterPro" id="IPR015797">
    <property type="entry name" value="NUDIX_hydrolase-like_dom_sf"/>
</dbReference>
<keyword evidence="4" id="KW-0378">Hydrolase</keyword>
<organism evidence="8 9">
    <name type="scientific">Albimonas pacifica</name>
    <dbReference type="NCBI Taxonomy" id="1114924"/>
    <lineage>
        <taxon>Bacteria</taxon>
        <taxon>Pseudomonadati</taxon>
        <taxon>Pseudomonadota</taxon>
        <taxon>Alphaproteobacteria</taxon>
        <taxon>Rhodobacterales</taxon>
        <taxon>Paracoccaceae</taxon>
        <taxon>Albimonas</taxon>
    </lineage>
</organism>
<dbReference type="NCBIfam" id="NF007980">
    <property type="entry name" value="PRK10707.1"/>
    <property type="match status" value="1"/>
</dbReference>
<dbReference type="PROSITE" id="PS51462">
    <property type="entry name" value="NUDIX"/>
    <property type="match status" value="1"/>
</dbReference>
<name>A0A1I3LR41_9RHOB</name>
<evidence type="ECO:0000256" key="5">
    <source>
        <dbReference type="ARBA" id="ARBA00022842"/>
    </source>
</evidence>
<dbReference type="AlphaFoldDB" id="A0A1I3LR41"/>
<reference evidence="8 9" key="1">
    <citation type="submission" date="2016-10" db="EMBL/GenBank/DDBJ databases">
        <authorList>
            <person name="de Groot N.N."/>
        </authorList>
    </citation>
    <scope>NUCLEOTIDE SEQUENCE [LARGE SCALE GENOMIC DNA]</scope>
    <source>
        <strain evidence="8 9">CGMCC 1.11030</strain>
    </source>
</reference>
<evidence type="ECO:0000313" key="9">
    <source>
        <dbReference type="Proteomes" id="UP000199377"/>
    </source>
</evidence>
<dbReference type="Pfam" id="PF00293">
    <property type="entry name" value="NUDIX"/>
    <property type="match status" value="1"/>
</dbReference>
<dbReference type="CDD" id="cd03426">
    <property type="entry name" value="NUDIX_CoAse_Nudt7"/>
    <property type="match status" value="1"/>
</dbReference>
<dbReference type="PANTHER" id="PTHR12992:SF11">
    <property type="entry name" value="MITOCHONDRIAL COENZYME A DIPHOSPHATASE NUDT8"/>
    <property type="match status" value="1"/>
</dbReference>
<proteinExistence type="predicted"/>
<comment type="cofactor">
    <cofactor evidence="2">
        <name>Mg(2+)</name>
        <dbReference type="ChEBI" id="CHEBI:18420"/>
    </cofactor>
</comment>
<accession>A0A1I3LR41</accession>
<dbReference type="GO" id="GO:0010945">
    <property type="term" value="F:coenzyme A diphosphatase activity"/>
    <property type="evidence" value="ECO:0007669"/>
    <property type="project" value="InterPro"/>
</dbReference>
<evidence type="ECO:0000256" key="6">
    <source>
        <dbReference type="ARBA" id="ARBA00023211"/>
    </source>
</evidence>
<keyword evidence="5" id="KW-0460">Magnesium</keyword>
<dbReference type="EMBL" id="FOQH01000010">
    <property type="protein sequence ID" value="SFI86936.1"/>
    <property type="molecule type" value="Genomic_DNA"/>
</dbReference>